<gene>
    <name evidence="1" type="ORF">ABIF63_001026</name>
</gene>
<evidence type="ECO:0000313" key="2">
    <source>
        <dbReference type="Proteomes" id="UP001549291"/>
    </source>
</evidence>
<protein>
    <submittedName>
        <fullName evidence="1">Uncharacterized protein</fullName>
    </submittedName>
</protein>
<organism evidence="1 2">
    <name type="scientific">Bradyrhizobium japonicum</name>
    <dbReference type="NCBI Taxonomy" id="375"/>
    <lineage>
        <taxon>Bacteria</taxon>
        <taxon>Pseudomonadati</taxon>
        <taxon>Pseudomonadota</taxon>
        <taxon>Alphaproteobacteria</taxon>
        <taxon>Hyphomicrobiales</taxon>
        <taxon>Nitrobacteraceae</taxon>
        <taxon>Bradyrhizobium</taxon>
    </lineage>
</organism>
<proteinExistence type="predicted"/>
<reference evidence="1 2" key="1">
    <citation type="submission" date="2024-06" db="EMBL/GenBank/DDBJ databases">
        <title>Genomic Encyclopedia of Type Strains, Phase V (KMG-V): Genome sequencing to study the core and pangenomes of soil and plant-associated prokaryotes.</title>
        <authorList>
            <person name="Whitman W."/>
        </authorList>
    </citation>
    <scope>NUCLEOTIDE SEQUENCE [LARGE SCALE GENOMIC DNA]</scope>
    <source>
        <strain evidence="1 2">USDA 160</strain>
    </source>
</reference>
<accession>A0ABV2RKT6</accession>
<name>A0ABV2RKT6_BRAJP</name>
<keyword evidence="2" id="KW-1185">Reference proteome</keyword>
<dbReference type="Proteomes" id="UP001549291">
    <property type="component" value="Unassembled WGS sequence"/>
</dbReference>
<sequence>MKPIVHGKFFGSVNLEARGRCEQLRHLLGVEIFLDGRVHRRADDLEGQQHLVALDELADLLHGLRRRIGVVILDQIDLATIDAALVVDHLEIGGLGLADRRIGRRRSRERHGLSDLDLGVAGARIIFFLGTGRGDRQRQGQRRCRDQMQHSIPHSQFPQLVIADDLPGCSCAQDVTAEGNCG</sequence>
<dbReference type="EMBL" id="JBEPTQ010000002">
    <property type="protein sequence ID" value="MET4716920.1"/>
    <property type="molecule type" value="Genomic_DNA"/>
</dbReference>
<evidence type="ECO:0000313" key="1">
    <source>
        <dbReference type="EMBL" id="MET4716920.1"/>
    </source>
</evidence>
<comment type="caution">
    <text evidence="1">The sequence shown here is derived from an EMBL/GenBank/DDBJ whole genome shotgun (WGS) entry which is preliminary data.</text>
</comment>